<sequence length="464" mass="50696">MSSSISGVGEKSPFFRPNITRNGKRISRNDRGFDYDRDSVYNNNNNNKTNKNKNNNNNNNNNTNDDEIQEHKSTIIGCSSNLINAIVGAGIVGIPYAIQESGFLPGIVLILFSGIVTEKSLRLLVETAKHSNVPSYETLMEACYGKYGFLFISINMFIIAYGAMLSYLMIIKDTFSTVLGIDETDVVQRRYILVIISIIPLLLSCQRDMADLAITSKMNVVLDFIIVLLSPGVIPIPSSSSSYDVLSSSSESSYLSSSSILFQIQYKTIFIGLGVLSFAFVCQHSAFIIAGSLTKPTKERWSKVTKLGVYSSVSLAMLMGICGYLGFSTSTTTTDTTTEENNGHPPHHSQRISGNILNSLPIDSNIANIARGLLGITMLFVYPMESFVARHSCVVLFFHGRQAHDGDDTSVLNRFDRRIIVTFILYLLAVIPAALCNDLGIVLAIVGSIGGSCLSYIGPGIVYI</sequence>
<evidence type="ECO:0000256" key="1">
    <source>
        <dbReference type="ARBA" id="ARBA00004141"/>
    </source>
</evidence>
<evidence type="ECO:0000256" key="6">
    <source>
        <dbReference type="ARBA" id="ARBA00022989"/>
    </source>
</evidence>
<feature type="transmembrane region" description="Helical" evidence="9">
    <location>
        <begin position="419"/>
        <end position="435"/>
    </location>
</feature>
<feature type="region of interest" description="Disordered" evidence="8">
    <location>
        <begin position="1"/>
        <end position="66"/>
    </location>
</feature>
<feature type="transmembrane region" description="Helical" evidence="9">
    <location>
        <begin position="373"/>
        <end position="398"/>
    </location>
</feature>
<dbReference type="InterPro" id="IPR013057">
    <property type="entry name" value="AA_transpt_TM"/>
</dbReference>
<evidence type="ECO:0000313" key="12">
    <source>
        <dbReference type="Proteomes" id="UP000095751"/>
    </source>
</evidence>
<keyword evidence="4 9" id="KW-0812">Transmembrane</keyword>
<feature type="transmembrane region" description="Helical" evidence="9">
    <location>
        <begin position="190"/>
        <end position="206"/>
    </location>
</feature>
<feature type="non-terminal residue" evidence="11">
    <location>
        <position position="464"/>
    </location>
</feature>
<feature type="transmembrane region" description="Helical" evidence="9">
    <location>
        <begin position="81"/>
        <end position="98"/>
    </location>
</feature>
<dbReference type="GO" id="GO:0015179">
    <property type="term" value="F:L-amino acid transmembrane transporter activity"/>
    <property type="evidence" value="ECO:0007669"/>
    <property type="project" value="TreeGrafter"/>
</dbReference>
<dbReference type="EMBL" id="KV784362">
    <property type="protein sequence ID" value="OEU13167.1"/>
    <property type="molecule type" value="Genomic_DNA"/>
</dbReference>
<dbReference type="GO" id="GO:0016020">
    <property type="term" value="C:membrane"/>
    <property type="evidence" value="ECO:0007669"/>
    <property type="project" value="UniProtKB-SubCell"/>
</dbReference>
<evidence type="ECO:0000259" key="10">
    <source>
        <dbReference type="Pfam" id="PF01490"/>
    </source>
</evidence>
<protein>
    <submittedName>
        <fullName evidence="11">Aa_trans-domain-containing protein</fullName>
    </submittedName>
</protein>
<dbReference type="KEGG" id="fcy:FRACYDRAFT_189699"/>
<evidence type="ECO:0000256" key="3">
    <source>
        <dbReference type="ARBA" id="ARBA00022448"/>
    </source>
</evidence>
<feature type="transmembrane region" description="Helical" evidence="9">
    <location>
        <begin position="146"/>
        <end position="170"/>
    </location>
</feature>
<feature type="transmembrane region" description="Helical" evidence="9">
    <location>
        <begin position="269"/>
        <end position="295"/>
    </location>
</feature>
<comment type="similarity">
    <text evidence="2">Belongs to the amino acid/polyamine transporter 2 family.</text>
</comment>
<dbReference type="PANTHER" id="PTHR22950">
    <property type="entry name" value="AMINO ACID TRANSPORTER"/>
    <property type="match status" value="1"/>
</dbReference>
<dbReference type="PANTHER" id="PTHR22950:SF458">
    <property type="entry name" value="SODIUM-COUPLED NEUTRAL AMINO ACID TRANSPORTER 11-RELATED"/>
    <property type="match status" value="1"/>
</dbReference>
<feature type="domain" description="Amino acid transporter transmembrane" evidence="10">
    <location>
        <begin position="71"/>
        <end position="334"/>
    </location>
</feature>
<dbReference type="OrthoDB" id="28208at2759"/>
<name>A0A1E7F4T8_9STRA</name>
<proteinExistence type="inferred from homology"/>
<comment type="subcellular location">
    <subcellularLocation>
        <location evidence="1">Membrane</location>
        <topology evidence="1">Multi-pass membrane protein</topology>
    </subcellularLocation>
</comment>
<organism evidence="11 12">
    <name type="scientific">Fragilariopsis cylindrus CCMP1102</name>
    <dbReference type="NCBI Taxonomy" id="635003"/>
    <lineage>
        <taxon>Eukaryota</taxon>
        <taxon>Sar</taxon>
        <taxon>Stramenopiles</taxon>
        <taxon>Ochrophyta</taxon>
        <taxon>Bacillariophyta</taxon>
        <taxon>Bacillariophyceae</taxon>
        <taxon>Bacillariophycidae</taxon>
        <taxon>Bacillariales</taxon>
        <taxon>Bacillariaceae</taxon>
        <taxon>Fragilariopsis</taxon>
    </lineage>
</organism>
<feature type="transmembrane region" description="Helical" evidence="9">
    <location>
        <begin position="104"/>
        <end position="125"/>
    </location>
</feature>
<feature type="transmembrane region" description="Helical" evidence="9">
    <location>
        <begin position="218"/>
        <end position="236"/>
    </location>
</feature>
<accession>A0A1E7F4T8</accession>
<feature type="transmembrane region" description="Helical" evidence="9">
    <location>
        <begin position="441"/>
        <end position="463"/>
    </location>
</feature>
<evidence type="ECO:0000256" key="8">
    <source>
        <dbReference type="SAM" id="MobiDB-lite"/>
    </source>
</evidence>
<feature type="domain" description="Amino acid transporter transmembrane" evidence="10">
    <location>
        <begin position="352"/>
        <end position="464"/>
    </location>
</feature>
<keyword evidence="5" id="KW-0029">Amino-acid transport</keyword>
<feature type="compositionally biased region" description="Basic and acidic residues" evidence="8">
    <location>
        <begin position="27"/>
        <end position="39"/>
    </location>
</feature>
<keyword evidence="12" id="KW-1185">Reference proteome</keyword>
<evidence type="ECO:0000256" key="9">
    <source>
        <dbReference type="SAM" id="Phobius"/>
    </source>
</evidence>
<dbReference type="AlphaFoldDB" id="A0A1E7F4T8"/>
<evidence type="ECO:0000313" key="11">
    <source>
        <dbReference type="EMBL" id="OEU13167.1"/>
    </source>
</evidence>
<keyword evidence="3" id="KW-0813">Transport</keyword>
<keyword evidence="6 9" id="KW-1133">Transmembrane helix</keyword>
<feature type="compositionally biased region" description="Low complexity" evidence="8">
    <location>
        <begin position="42"/>
        <end position="63"/>
    </location>
</feature>
<gene>
    <name evidence="11" type="ORF">FRACYDRAFT_189699</name>
</gene>
<evidence type="ECO:0000256" key="4">
    <source>
        <dbReference type="ARBA" id="ARBA00022692"/>
    </source>
</evidence>
<feature type="transmembrane region" description="Helical" evidence="9">
    <location>
        <begin position="307"/>
        <end position="327"/>
    </location>
</feature>
<dbReference type="Pfam" id="PF01490">
    <property type="entry name" value="Aa_trans"/>
    <property type="match status" value="2"/>
</dbReference>
<evidence type="ECO:0000256" key="5">
    <source>
        <dbReference type="ARBA" id="ARBA00022970"/>
    </source>
</evidence>
<dbReference type="InParanoid" id="A0A1E7F4T8"/>
<reference evidence="11 12" key="1">
    <citation type="submission" date="2016-09" db="EMBL/GenBank/DDBJ databases">
        <title>Extensive genetic diversity and differential bi-allelic expression allows diatom success in the polar Southern Ocean.</title>
        <authorList>
            <consortium name="DOE Joint Genome Institute"/>
            <person name="Mock T."/>
            <person name="Otillar R.P."/>
            <person name="Strauss J."/>
            <person name="Dupont C."/>
            <person name="Frickenhaus S."/>
            <person name="Maumus F."/>
            <person name="Mcmullan M."/>
            <person name="Sanges R."/>
            <person name="Schmutz J."/>
            <person name="Toseland A."/>
            <person name="Valas R."/>
            <person name="Veluchamy A."/>
            <person name="Ward B.J."/>
            <person name="Allen A."/>
            <person name="Barry K."/>
            <person name="Falciatore A."/>
            <person name="Ferrante M."/>
            <person name="Fortunato A.E."/>
            <person name="Gloeckner G."/>
            <person name="Gruber A."/>
            <person name="Hipkin R."/>
            <person name="Janech M."/>
            <person name="Kroth P."/>
            <person name="Leese F."/>
            <person name="Lindquist E."/>
            <person name="Lyon B.R."/>
            <person name="Martin J."/>
            <person name="Mayer C."/>
            <person name="Parker M."/>
            <person name="Quesneville H."/>
            <person name="Raymond J."/>
            <person name="Uhlig C."/>
            <person name="Valentin K.U."/>
            <person name="Worden A.Z."/>
            <person name="Armbrust E.V."/>
            <person name="Bowler C."/>
            <person name="Green B."/>
            <person name="Moulton V."/>
            <person name="Van Oosterhout C."/>
            <person name="Grigoriev I."/>
        </authorList>
    </citation>
    <scope>NUCLEOTIDE SEQUENCE [LARGE SCALE GENOMIC DNA]</scope>
    <source>
        <strain evidence="11 12">CCMP1102</strain>
    </source>
</reference>
<evidence type="ECO:0000256" key="2">
    <source>
        <dbReference type="ARBA" id="ARBA00008066"/>
    </source>
</evidence>
<keyword evidence="7 9" id="KW-0472">Membrane</keyword>
<dbReference type="Proteomes" id="UP000095751">
    <property type="component" value="Unassembled WGS sequence"/>
</dbReference>
<evidence type="ECO:0000256" key="7">
    <source>
        <dbReference type="ARBA" id="ARBA00023136"/>
    </source>
</evidence>